<evidence type="ECO:0000259" key="5">
    <source>
        <dbReference type="PROSITE" id="PS50045"/>
    </source>
</evidence>
<dbReference type="SUPFAM" id="SSF52172">
    <property type="entry name" value="CheY-like"/>
    <property type="match status" value="1"/>
</dbReference>
<dbReference type="SMART" id="SM00448">
    <property type="entry name" value="REC"/>
    <property type="match status" value="1"/>
</dbReference>
<dbReference type="PROSITE" id="PS50045">
    <property type="entry name" value="SIGMA54_INTERACT_4"/>
    <property type="match status" value="1"/>
</dbReference>
<dbReference type="InterPro" id="IPR025662">
    <property type="entry name" value="Sigma_54_int_dom_ATP-bd_1"/>
</dbReference>
<gene>
    <name evidence="7" type="ORF">ASZ90_002983</name>
</gene>
<reference evidence="7" key="1">
    <citation type="journal article" date="2015" name="Proc. Natl. Acad. Sci. U.S.A.">
        <title>Networks of energetic and metabolic interactions define dynamics in microbial communities.</title>
        <authorList>
            <person name="Embree M."/>
            <person name="Liu J.K."/>
            <person name="Al-Bassam M.M."/>
            <person name="Zengler K."/>
        </authorList>
    </citation>
    <scope>NUCLEOTIDE SEQUENCE</scope>
</reference>
<name>A0A0W8G230_9ZZZZ</name>
<comment type="caution">
    <text evidence="7">The sequence shown here is derived from an EMBL/GenBank/DDBJ whole genome shotgun (WGS) entry which is preliminary data.</text>
</comment>
<dbReference type="PROSITE" id="PS50110">
    <property type="entry name" value="RESPONSE_REGULATORY"/>
    <property type="match status" value="1"/>
</dbReference>
<evidence type="ECO:0000256" key="1">
    <source>
        <dbReference type="ARBA" id="ARBA00022741"/>
    </source>
</evidence>
<dbReference type="PROSITE" id="PS00675">
    <property type="entry name" value="SIGMA54_INTERACT_1"/>
    <property type="match status" value="1"/>
</dbReference>
<dbReference type="InterPro" id="IPR058031">
    <property type="entry name" value="AAA_lid_NorR"/>
</dbReference>
<keyword evidence="4" id="KW-0804">Transcription</keyword>
<dbReference type="InterPro" id="IPR011006">
    <property type="entry name" value="CheY-like_superfamily"/>
</dbReference>
<dbReference type="PROSITE" id="PS00688">
    <property type="entry name" value="SIGMA54_INTERACT_3"/>
    <property type="match status" value="1"/>
</dbReference>
<keyword evidence="1" id="KW-0547">Nucleotide-binding</keyword>
<dbReference type="SUPFAM" id="SSF52540">
    <property type="entry name" value="P-loop containing nucleoside triphosphate hydrolases"/>
    <property type="match status" value="1"/>
</dbReference>
<keyword evidence="3" id="KW-0805">Transcription regulation</keyword>
<dbReference type="InterPro" id="IPR027417">
    <property type="entry name" value="P-loop_NTPase"/>
</dbReference>
<dbReference type="Pfam" id="PF25601">
    <property type="entry name" value="AAA_lid_14"/>
    <property type="match status" value="1"/>
</dbReference>
<sequence>MNDLPPKILVVDDEPIARTNLAHVFSRRGARVTVASGGREAVAELEKDEFDLVITDLIMEGVDGLAVLERAKTLWPDTEVVVVTGYPTVETAVTAMRRGAYDYLAKPYGIEEARLLAQKALEKRRLRQEVKLLRERLRDKPDPLTIIGHCPAIERLKRTVAQVAPTDSTVLLLGETGTGKELVARTLHLLSARRDERFLAVNCGAFNEELLENELFGHEPGAFTGAVRLKKGLFESAPGGTLFLDELGETSPAMQVKLLRALQERVIRRVGGAKDIPVDVRIVAATNKDLRREVEAGHFRQDLYYRLNVIVLTLPPLSEREGDVALLSRFFLAKMAKKLGRDSLTMSPEVMDILAAYPFPGNVRELENIIERAAVMAEGEGIDVRHLPPDLRGEPVRVARPCANEPVTLEENERRHVAWVLGHCGGSRTKTATVLGIDRASLWRKMKKFGLE</sequence>
<feature type="domain" description="Sigma-54 factor interaction" evidence="5">
    <location>
        <begin position="146"/>
        <end position="375"/>
    </location>
</feature>
<dbReference type="InterPro" id="IPR001789">
    <property type="entry name" value="Sig_transdc_resp-reg_receiver"/>
</dbReference>
<dbReference type="Pfam" id="PF02954">
    <property type="entry name" value="HTH_8"/>
    <property type="match status" value="1"/>
</dbReference>
<dbReference type="PANTHER" id="PTHR32071:SF119">
    <property type="entry name" value="SIGMA L-DEPENDENT TRANSCRIPTIONAL REGULATOR YPLP-RELATED"/>
    <property type="match status" value="1"/>
</dbReference>
<proteinExistence type="predicted"/>
<dbReference type="InterPro" id="IPR002197">
    <property type="entry name" value="HTH_Fis"/>
</dbReference>
<dbReference type="GO" id="GO:0005524">
    <property type="term" value="F:ATP binding"/>
    <property type="evidence" value="ECO:0007669"/>
    <property type="project" value="UniProtKB-KW"/>
</dbReference>
<evidence type="ECO:0000256" key="4">
    <source>
        <dbReference type="ARBA" id="ARBA00023163"/>
    </source>
</evidence>
<dbReference type="InterPro" id="IPR009057">
    <property type="entry name" value="Homeodomain-like_sf"/>
</dbReference>
<dbReference type="Gene3D" id="1.10.10.60">
    <property type="entry name" value="Homeodomain-like"/>
    <property type="match status" value="1"/>
</dbReference>
<feature type="domain" description="Response regulatory" evidence="6">
    <location>
        <begin position="7"/>
        <end position="121"/>
    </location>
</feature>
<dbReference type="GO" id="GO:0000160">
    <property type="term" value="P:phosphorelay signal transduction system"/>
    <property type="evidence" value="ECO:0007669"/>
    <property type="project" value="InterPro"/>
</dbReference>
<keyword evidence="2" id="KW-0067">ATP-binding</keyword>
<dbReference type="PRINTS" id="PR01590">
    <property type="entry name" value="HTHFIS"/>
</dbReference>
<dbReference type="Gene3D" id="3.40.50.2300">
    <property type="match status" value="1"/>
</dbReference>
<dbReference type="Pfam" id="PF00072">
    <property type="entry name" value="Response_reg"/>
    <property type="match status" value="1"/>
</dbReference>
<dbReference type="Gene3D" id="3.40.50.300">
    <property type="entry name" value="P-loop containing nucleotide triphosphate hydrolases"/>
    <property type="match status" value="1"/>
</dbReference>
<dbReference type="EMBL" id="LNQE01000356">
    <property type="protein sequence ID" value="KUG27173.1"/>
    <property type="molecule type" value="Genomic_DNA"/>
</dbReference>
<dbReference type="GO" id="GO:0006355">
    <property type="term" value="P:regulation of DNA-templated transcription"/>
    <property type="evidence" value="ECO:0007669"/>
    <property type="project" value="InterPro"/>
</dbReference>
<organism evidence="7">
    <name type="scientific">hydrocarbon metagenome</name>
    <dbReference type="NCBI Taxonomy" id="938273"/>
    <lineage>
        <taxon>unclassified sequences</taxon>
        <taxon>metagenomes</taxon>
        <taxon>ecological metagenomes</taxon>
    </lineage>
</organism>
<dbReference type="SUPFAM" id="SSF46689">
    <property type="entry name" value="Homeodomain-like"/>
    <property type="match status" value="1"/>
</dbReference>
<dbReference type="Gene3D" id="1.10.8.60">
    <property type="match status" value="1"/>
</dbReference>
<dbReference type="CDD" id="cd00009">
    <property type="entry name" value="AAA"/>
    <property type="match status" value="1"/>
</dbReference>
<dbReference type="SMART" id="SM00382">
    <property type="entry name" value="AAA"/>
    <property type="match status" value="1"/>
</dbReference>
<dbReference type="InterPro" id="IPR025944">
    <property type="entry name" value="Sigma_54_int_dom_CS"/>
</dbReference>
<evidence type="ECO:0000259" key="6">
    <source>
        <dbReference type="PROSITE" id="PS50110"/>
    </source>
</evidence>
<evidence type="ECO:0000256" key="2">
    <source>
        <dbReference type="ARBA" id="ARBA00022840"/>
    </source>
</evidence>
<dbReference type="GO" id="GO:0043565">
    <property type="term" value="F:sequence-specific DNA binding"/>
    <property type="evidence" value="ECO:0007669"/>
    <property type="project" value="InterPro"/>
</dbReference>
<accession>A0A0W8G230</accession>
<dbReference type="Pfam" id="PF00158">
    <property type="entry name" value="Sigma54_activat"/>
    <property type="match status" value="1"/>
</dbReference>
<dbReference type="InterPro" id="IPR003593">
    <property type="entry name" value="AAA+_ATPase"/>
</dbReference>
<protein>
    <submittedName>
        <fullName evidence="7">Response regulator of zinc sigma-54-dependent two-component system</fullName>
    </submittedName>
</protein>
<evidence type="ECO:0000256" key="3">
    <source>
        <dbReference type="ARBA" id="ARBA00023015"/>
    </source>
</evidence>
<dbReference type="FunFam" id="3.40.50.300:FF:000006">
    <property type="entry name" value="DNA-binding transcriptional regulator NtrC"/>
    <property type="match status" value="1"/>
</dbReference>
<dbReference type="AlphaFoldDB" id="A0A0W8G230"/>
<dbReference type="InterPro" id="IPR002078">
    <property type="entry name" value="Sigma_54_int"/>
</dbReference>
<dbReference type="PANTHER" id="PTHR32071">
    <property type="entry name" value="TRANSCRIPTIONAL REGULATORY PROTEIN"/>
    <property type="match status" value="1"/>
</dbReference>
<evidence type="ECO:0000313" key="7">
    <source>
        <dbReference type="EMBL" id="KUG27173.1"/>
    </source>
</evidence>